<evidence type="ECO:0000256" key="16">
    <source>
        <dbReference type="HAMAP-Rule" id="MF_00037"/>
    </source>
</evidence>
<dbReference type="Gene3D" id="3.30.43.10">
    <property type="entry name" value="Uridine Diphospho-n-acetylenolpyruvylglucosamine Reductase, domain 2"/>
    <property type="match status" value="1"/>
</dbReference>
<organism evidence="18 19">
    <name type="scientific">bacterium (Candidatus Gribaldobacteria) CG23_combo_of_CG06-09_8_20_14_all_37_87_8</name>
    <dbReference type="NCBI Taxonomy" id="2014278"/>
    <lineage>
        <taxon>Bacteria</taxon>
        <taxon>Candidatus Gribaldobacteria</taxon>
    </lineage>
</organism>
<dbReference type="GO" id="GO:0008762">
    <property type="term" value="F:UDP-N-acetylmuramate dehydrogenase activity"/>
    <property type="evidence" value="ECO:0007669"/>
    <property type="project" value="UniProtKB-UniRule"/>
</dbReference>
<dbReference type="GO" id="GO:0009252">
    <property type="term" value="P:peptidoglycan biosynthetic process"/>
    <property type="evidence" value="ECO:0007669"/>
    <property type="project" value="UniProtKB-UniRule"/>
</dbReference>
<keyword evidence="12 16" id="KW-0560">Oxidoreductase</keyword>
<keyword evidence="6 16" id="KW-0132">Cell division</keyword>
<evidence type="ECO:0000256" key="9">
    <source>
        <dbReference type="ARBA" id="ARBA00022857"/>
    </source>
</evidence>
<keyword evidence="10 16" id="KW-0133">Cell shape</keyword>
<evidence type="ECO:0000256" key="1">
    <source>
        <dbReference type="ARBA" id="ARBA00001974"/>
    </source>
</evidence>
<keyword evidence="8 16" id="KW-0274">FAD</keyword>
<dbReference type="InterPro" id="IPR036635">
    <property type="entry name" value="MurB_C_sf"/>
</dbReference>
<keyword evidence="9 16" id="KW-0521">NADP</keyword>
<feature type="active site" evidence="16">
    <location>
        <position position="283"/>
    </location>
</feature>
<dbReference type="PANTHER" id="PTHR21071">
    <property type="entry name" value="UDP-N-ACETYLENOLPYRUVOYLGLUCOSAMINE REDUCTASE"/>
    <property type="match status" value="1"/>
</dbReference>
<keyword evidence="11 16" id="KW-0573">Peptidoglycan synthesis</keyword>
<sequence>MQIKENISLKDLTTFKIGGNTRYFAEIETEEDLQEALLFAGQNNLPFFVLGGGSNLLVADAGFEGLVIKIIFREAKIFEENKIETSSGVALSDLVSLALARGLSGLEWALGIPKATLGGALFMNAGAFGANMADITEQVIAFDTTENKFKTFDFVGCQFDYKNSVFKRNKNLIIWQAILKLEKKDKKEIEIEMKRVMAYRQKNHPLEYGSAGSVFKNPHNLPAGEAIEKVGLKGKQIGQAKISEKHSNFIVNLGTATSSDVKALIDLAKKQVKEKLKIDLEEESIYLDYHKL</sequence>
<name>A0A2G9ZE22_9BACT</name>
<keyword evidence="7 16" id="KW-0285">Flavoprotein</keyword>
<keyword evidence="5 16" id="KW-0963">Cytoplasm</keyword>
<dbReference type="PROSITE" id="PS51387">
    <property type="entry name" value="FAD_PCMH"/>
    <property type="match status" value="1"/>
</dbReference>
<protein>
    <recommendedName>
        <fullName evidence="16">UDP-N-acetylenolpyruvoylglucosamine reductase</fullName>
        <ecNumber evidence="16">1.3.1.98</ecNumber>
    </recommendedName>
    <alternativeName>
        <fullName evidence="16">UDP-N-acetylmuramate dehydrogenase</fullName>
    </alternativeName>
</protein>
<dbReference type="InterPro" id="IPR036318">
    <property type="entry name" value="FAD-bd_PCMH-like_sf"/>
</dbReference>
<evidence type="ECO:0000256" key="10">
    <source>
        <dbReference type="ARBA" id="ARBA00022960"/>
    </source>
</evidence>
<evidence type="ECO:0000256" key="15">
    <source>
        <dbReference type="ARBA" id="ARBA00048914"/>
    </source>
</evidence>
<dbReference type="Proteomes" id="UP000230447">
    <property type="component" value="Unassembled WGS sequence"/>
</dbReference>
<dbReference type="Pfam" id="PF01565">
    <property type="entry name" value="FAD_binding_4"/>
    <property type="match status" value="1"/>
</dbReference>
<comment type="subcellular location">
    <subcellularLocation>
        <location evidence="3 16">Cytoplasm</location>
    </subcellularLocation>
</comment>
<comment type="similarity">
    <text evidence="16">Belongs to the MurB family.</text>
</comment>
<dbReference type="Gene3D" id="3.90.78.10">
    <property type="entry name" value="UDP-N-acetylenolpyruvoylglucosamine reductase, C-terminal domain"/>
    <property type="match status" value="1"/>
</dbReference>
<dbReference type="GO" id="GO:0071555">
    <property type="term" value="P:cell wall organization"/>
    <property type="evidence" value="ECO:0007669"/>
    <property type="project" value="UniProtKB-KW"/>
</dbReference>
<evidence type="ECO:0000313" key="19">
    <source>
        <dbReference type="Proteomes" id="UP000230447"/>
    </source>
</evidence>
<dbReference type="NCBIfam" id="TIGR00179">
    <property type="entry name" value="murB"/>
    <property type="match status" value="1"/>
</dbReference>
<dbReference type="EC" id="1.3.1.98" evidence="16"/>
<keyword evidence="13 16" id="KW-0131">Cell cycle</keyword>
<evidence type="ECO:0000256" key="8">
    <source>
        <dbReference type="ARBA" id="ARBA00022827"/>
    </source>
</evidence>
<dbReference type="PANTHER" id="PTHR21071:SF4">
    <property type="entry name" value="UDP-N-ACETYLENOLPYRUVOYLGLUCOSAMINE REDUCTASE"/>
    <property type="match status" value="1"/>
</dbReference>
<comment type="function">
    <text evidence="2 16">Cell wall formation.</text>
</comment>
<dbReference type="InterPro" id="IPR011601">
    <property type="entry name" value="MurB_C"/>
</dbReference>
<dbReference type="Pfam" id="PF02873">
    <property type="entry name" value="MurB_C"/>
    <property type="match status" value="1"/>
</dbReference>
<dbReference type="Gene3D" id="3.30.465.10">
    <property type="match status" value="1"/>
</dbReference>
<comment type="catalytic activity">
    <reaction evidence="15 16">
        <text>UDP-N-acetyl-alpha-D-muramate + NADP(+) = UDP-N-acetyl-3-O-(1-carboxyvinyl)-alpha-D-glucosamine + NADPH + H(+)</text>
        <dbReference type="Rhea" id="RHEA:12248"/>
        <dbReference type="ChEBI" id="CHEBI:15378"/>
        <dbReference type="ChEBI" id="CHEBI:57783"/>
        <dbReference type="ChEBI" id="CHEBI:58349"/>
        <dbReference type="ChEBI" id="CHEBI:68483"/>
        <dbReference type="ChEBI" id="CHEBI:70757"/>
        <dbReference type="EC" id="1.3.1.98"/>
    </reaction>
</comment>
<evidence type="ECO:0000259" key="17">
    <source>
        <dbReference type="PROSITE" id="PS51387"/>
    </source>
</evidence>
<dbReference type="UniPathway" id="UPA00219"/>
<dbReference type="NCBIfam" id="NF010480">
    <property type="entry name" value="PRK13905.1"/>
    <property type="match status" value="1"/>
</dbReference>
<evidence type="ECO:0000256" key="7">
    <source>
        <dbReference type="ARBA" id="ARBA00022630"/>
    </source>
</evidence>
<evidence type="ECO:0000256" key="2">
    <source>
        <dbReference type="ARBA" id="ARBA00003921"/>
    </source>
</evidence>
<feature type="domain" description="FAD-binding PCMH-type" evidence="17">
    <location>
        <begin position="16"/>
        <end position="184"/>
    </location>
</feature>
<evidence type="ECO:0000256" key="14">
    <source>
        <dbReference type="ARBA" id="ARBA00023316"/>
    </source>
</evidence>
<dbReference type="InterPro" id="IPR016167">
    <property type="entry name" value="FAD-bd_PCMH_sub1"/>
</dbReference>
<dbReference type="GO" id="GO:0051301">
    <property type="term" value="P:cell division"/>
    <property type="evidence" value="ECO:0007669"/>
    <property type="project" value="UniProtKB-KW"/>
</dbReference>
<feature type="active site" description="Proton donor" evidence="16">
    <location>
        <position position="213"/>
    </location>
</feature>
<proteinExistence type="inferred from homology"/>
<evidence type="ECO:0000256" key="6">
    <source>
        <dbReference type="ARBA" id="ARBA00022618"/>
    </source>
</evidence>
<comment type="caution">
    <text evidence="18">The sequence shown here is derived from an EMBL/GenBank/DDBJ whole genome shotgun (WGS) entry which is preliminary data.</text>
</comment>
<evidence type="ECO:0000256" key="3">
    <source>
        <dbReference type="ARBA" id="ARBA00004496"/>
    </source>
</evidence>
<dbReference type="InterPro" id="IPR016166">
    <property type="entry name" value="FAD-bd_PCMH"/>
</dbReference>
<dbReference type="InterPro" id="IPR003170">
    <property type="entry name" value="MurB"/>
</dbReference>
<dbReference type="InterPro" id="IPR016169">
    <property type="entry name" value="FAD-bd_PCMH_sub2"/>
</dbReference>
<comment type="cofactor">
    <cofactor evidence="1 16">
        <name>FAD</name>
        <dbReference type="ChEBI" id="CHEBI:57692"/>
    </cofactor>
</comment>
<gene>
    <name evidence="16" type="primary">murB</name>
    <name evidence="18" type="ORF">COX24_03855</name>
</gene>
<dbReference type="GO" id="GO:0008360">
    <property type="term" value="P:regulation of cell shape"/>
    <property type="evidence" value="ECO:0007669"/>
    <property type="project" value="UniProtKB-KW"/>
</dbReference>
<evidence type="ECO:0000256" key="12">
    <source>
        <dbReference type="ARBA" id="ARBA00023002"/>
    </source>
</evidence>
<evidence type="ECO:0000256" key="4">
    <source>
        <dbReference type="ARBA" id="ARBA00004752"/>
    </source>
</evidence>
<evidence type="ECO:0000313" key="18">
    <source>
        <dbReference type="EMBL" id="PIP31394.1"/>
    </source>
</evidence>
<comment type="caution">
    <text evidence="16">Lacks conserved residue(s) required for the propagation of feature annotation.</text>
</comment>
<reference evidence="18 19" key="1">
    <citation type="submission" date="2017-09" db="EMBL/GenBank/DDBJ databases">
        <title>Depth-based differentiation of microbial function through sediment-hosted aquifers and enrichment of novel symbionts in the deep terrestrial subsurface.</title>
        <authorList>
            <person name="Probst A.J."/>
            <person name="Ladd B."/>
            <person name="Jarett J.K."/>
            <person name="Geller-Mcgrath D.E."/>
            <person name="Sieber C.M."/>
            <person name="Emerson J.B."/>
            <person name="Anantharaman K."/>
            <person name="Thomas B.C."/>
            <person name="Malmstrom R."/>
            <person name="Stieglmeier M."/>
            <person name="Klingl A."/>
            <person name="Woyke T."/>
            <person name="Ryan C.M."/>
            <person name="Banfield J.F."/>
        </authorList>
    </citation>
    <scope>NUCLEOTIDE SEQUENCE [LARGE SCALE GENOMIC DNA]</scope>
    <source>
        <strain evidence="18">CG23_combo_of_CG06-09_8_20_14_all_37_87_8</strain>
    </source>
</reference>
<dbReference type="GO" id="GO:0005829">
    <property type="term" value="C:cytosol"/>
    <property type="evidence" value="ECO:0007669"/>
    <property type="project" value="TreeGrafter"/>
</dbReference>
<dbReference type="HAMAP" id="MF_00037">
    <property type="entry name" value="MurB"/>
    <property type="match status" value="1"/>
</dbReference>
<dbReference type="GO" id="GO:0071949">
    <property type="term" value="F:FAD binding"/>
    <property type="evidence" value="ECO:0007669"/>
    <property type="project" value="InterPro"/>
</dbReference>
<comment type="pathway">
    <text evidence="4 16">Cell wall biogenesis; peptidoglycan biosynthesis.</text>
</comment>
<evidence type="ECO:0000256" key="11">
    <source>
        <dbReference type="ARBA" id="ARBA00022984"/>
    </source>
</evidence>
<dbReference type="SUPFAM" id="SSF56176">
    <property type="entry name" value="FAD-binding/transporter-associated domain-like"/>
    <property type="match status" value="1"/>
</dbReference>
<evidence type="ECO:0000256" key="5">
    <source>
        <dbReference type="ARBA" id="ARBA00022490"/>
    </source>
</evidence>
<dbReference type="InterPro" id="IPR006094">
    <property type="entry name" value="Oxid_FAD_bind_N"/>
</dbReference>
<dbReference type="AlphaFoldDB" id="A0A2G9ZE22"/>
<keyword evidence="14 16" id="KW-0961">Cell wall biogenesis/degradation</keyword>
<evidence type="ECO:0000256" key="13">
    <source>
        <dbReference type="ARBA" id="ARBA00023306"/>
    </source>
</evidence>
<accession>A0A2G9ZE22</accession>
<dbReference type="EMBL" id="PCSB01000081">
    <property type="protein sequence ID" value="PIP31394.1"/>
    <property type="molecule type" value="Genomic_DNA"/>
</dbReference>
<dbReference type="SUPFAM" id="SSF56194">
    <property type="entry name" value="Uridine diphospho-N-Acetylenolpyruvylglucosamine reductase, MurB, C-terminal domain"/>
    <property type="match status" value="1"/>
</dbReference>